<dbReference type="EMBL" id="SEWF01000018">
    <property type="protein sequence ID" value="RYU95066.1"/>
    <property type="molecule type" value="Genomic_DNA"/>
</dbReference>
<evidence type="ECO:0000313" key="6">
    <source>
        <dbReference type="Proteomes" id="UP000293162"/>
    </source>
</evidence>
<dbReference type="PANTHER" id="PTHR38465:SF1">
    <property type="entry name" value="HTH-TYPE TRANSCRIPTIONAL REGULATOR MJ1563-RELATED"/>
    <property type="match status" value="1"/>
</dbReference>
<dbReference type="Proteomes" id="UP000293162">
    <property type="component" value="Unassembled WGS sequence"/>
</dbReference>
<dbReference type="SUPFAM" id="SSF46785">
    <property type="entry name" value="Winged helix' DNA-binding domain"/>
    <property type="match status" value="1"/>
</dbReference>
<gene>
    <name evidence="5" type="ORF">EWM59_13520</name>
</gene>
<keyword evidence="1" id="KW-0805">Transcription regulation</keyword>
<keyword evidence="6" id="KW-1185">Reference proteome</keyword>
<dbReference type="PANTHER" id="PTHR38465">
    <property type="entry name" value="HTH-TYPE TRANSCRIPTIONAL REGULATOR MJ1563-RELATED"/>
    <property type="match status" value="1"/>
</dbReference>
<proteinExistence type="predicted"/>
<feature type="domain" description="HTH marR-type" evidence="4">
    <location>
        <begin position="24"/>
        <end position="83"/>
    </location>
</feature>
<evidence type="ECO:0000256" key="2">
    <source>
        <dbReference type="ARBA" id="ARBA00023125"/>
    </source>
</evidence>
<organism evidence="5 6">
    <name type="scientific">Emticicia agri</name>
    <dbReference type="NCBI Taxonomy" id="2492393"/>
    <lineage>
        <taxon>Bacteria</taxon>
        <taxon>Pseudomonadati</taxon>
        <taxon>Bacteroidota</taxon>
        <taxon>Cytophagia</taxon>
        <taxon>Cytophagales</taxon>
        <taxon>Leadbetterellaceae</taxon>
        <taxon>Emticicia</taxon>
    </lineage>
</organism>
<evidence type="ECO:0000313" key="5">
    <source>
        <dbReference type="EMBL" id="RYU95066.1"/>
    </source>
</evidence>
<evidence type="ECO:0000259" key="4">
    <source>
        <dbReference type="Pfam" id="PF12802"/>
    </source>
</evidence>
<dbReference type="InterPro" id="IPR000835">
    <property type="entry name" value="HTH_MarR-typ"/>
</dbReference>
<dbReference type="InterPro" id="IPR036390">
    <property type="entry name" value="WH_DNA-bd_sf"/>
</dbReference>
<dbReference type="InterPro" id="IPR036388">
    <property type="entry name" value="WH-like_DNA-bd_sf"/>
</dbReference>
<keyword evidence="2" id="KW-0238">DNA-binding</keyword>
<dbReference type="Pfam" id="PF12802">
    <property type="entry name" value="MarR_2"/>
    <property type="match status" value="1"/>
</dbReference>
<keyword evidence="3" id="KW-0804">Transcription</keyword>
<dbReference type="Gene3D" id="1.10.10.10">
    <property type="entry name" value="Winged helix-like DNA-binding domain superfamily/Winged helix DNA-binding domain"/>
    <property type="match status" value="1"/>
</dbReference>
<dbReference type="OrthoDB" id="1807857at2"/>
<accession>A0A4Q5LYQ8</accession>
<dbReference type="InterPro" id="IPR052362">
    <property type="entry name" value="HTH-GbsR_regulator"/>
</dbReference>
<dbReference type="RefSeq" id="WP_130021512.1">
    <property type="nucleotide sequence ID" value="NZ_SEWF01000018.1"/>
</dbReference>
<evidence type="ECO:0000256" key="3">
    <source>
        <dbReference type="ARBA" id="ARBA00023163"/>
    </source>
</evidence>
<sequence length="155" mass="18266">MDIIKLTDRQLALIEKLGLIFENGLQPAAARIAALLLVSDKLELTFDEIREQLNLSKSATSNALNLLLSMDRIEYITKPGDRKRYFKSNLSDWKENMKVKFLEFDKVHKTMREVLDQRPHSTKEFNRGLEDFINFMEFMNREIPALFKKWELSKK</sequence>
<reference evidence="5 6" key="1">
    <citation type="submission" date="2019-02" db="EMBL/GenBank/DDBJ databases">
        <title>Bacterial novel species Emticicia sp. 17J42-9 isolated from soil.</title>
        <authorList>
            <person name="Jung H.-Y."/>
        </authorList>
    </citation>
    <scope>NUCLEOTIDE SEQUENCE [LARGE SCALE GENOMIC DNA]</scope>
    <source>
        <strain evidence="5 6">17J42-9</strain>
    </source>
</reference>
<name>A0A4Q5LYQ8_9BACT</name>
<evidence type="ECO:0000256" key="1">
    <source>
        <dbReference type="ARBA" id="ARBA00023015"/>
    </source>
</evidence>
<dbReference type="GO" id="GO:0003677">
    <property type="term" value="F:DNA binding"/>
    <property type="evidence" value="ECO:0007669"/>
    <property type="project" value="UniProtKB-KW"/>
</dbReference>
<comment type="caution">
    <text evidence="5">The sequence shown here is derived from an EMBL/GenBank/DDBJ whole genome shotgun (WGS) entry which is preliminary data.</text>
</comment>
<dbReference type="AlphaFoldDB" id="A0A4Q5LYQ8"/>
<protein>
    <submittedName>
        <fullName evidence="5">MarR family transcriptional regulator</fullName>
    </submittedName>
</protein>